<protein>
    <submittedName>
        <fullName evidence="3">Uncharacterized protein</fullName>
    </submittedName>
</protein>
<organism evidence="3 4">
    <name type="scientific">Dioscorea zingiberensis</name>
    <dbReference type="NCBI Taxonomy" id="325984"/>
    <lineage>
        <taxon>Eukaryota</taxon>
        <taxon>Viridiplantae</taxon>
        <taxon>Streptophyta</taxon>
        <taxon>Embryophyta</taxon>
        <taxon>Tracheophyta</taxon>
        <taxon>Spermatophyta</taxon>
        <taxon>Magnoliopsida</taxon>
        <taxon>Liliopsida</taxon>
        <taxon>Dioscoreales</taxon>
        <taxon>Dioscoreaceae</taxon>
        <taxon>Dioscorea</taxon>
    </lineage>
</organism>
<comment type="caution">
    <text evidence="3">The sequence shown here is derived from an EMBL/GenBank/DDBJ whole genome shotgun (WGS) entry which is preliminary data.</text>
</comment>
<name>A0A9D5H8K2_9LILI</name>
<evidence type="ECO:0000313" key="4">
    <source>
        <dbReference type="Proteomes" id="UP001085076"/>
    </source>
</evidence>
<feature type="transmembrane region" description="Helical" evidence="1">
    <location>
        <begin position="35"/>
        <end position="56"/>
    </location>
</feature>
<feature type="chain" id="PRO_5038584229" evidence="2">
    <location>
        <begin position="19"/>
        <end position="151"/>
    </location>
</feature>
<sequence length="151" mass="16308">MLHMAVLSLVCLFSCSLSASKLVGSSDYQAAAAKLFHGLTTLFSVLTVFMLSAAILPGRYLWKCCKLQGQQQITMAFGNHGAPTQSSGTSKAHGGESKSKAIAQYTMDAHLYAVFEQSSKSGRSFNYSESVRRTPSQSVPKQQITAYLSKI</sequence>
<dbReference type="AlphaFoldDB" id="A0A9D5H8K2"/>
<proteinExistence type="predicted"/>
<evidence type="ECO:0000313" key="3">
    <source>
        <dbReference type="EMBL" id="KAJ0967264.1"/>
    </source>
</evidence>
<keyword evidence="1" id="KW-0472">Membrane</keyword>
<accession>A0A9D5H8K2</accession>
<keyword evidence="2" id="KW-0732">Signal</keyword>
<evidence type="ECO:0000256" key="2">
    <source>
        <dbReference type="SAM" id="SignalP"/>
    </source>
</evidence>
<keyword evidence="4" id="KW-1185">Reference proteome</keyword>
<dbReference type="EMBL" id="JAGGNH010000007">
    <property type="protein sequence ID" value="KAJ0967264.1"/>
    <property type="molecule type" value="Genomic_DNA"/>
</dbReference>
<gene>
    <name evidence="3" type="ORF">J5N97_024181</name>
</gene>
<reference evidence="3" key="2">
    <citation type="journal article" date="2022" name="Hortic Res">
        <title>The genome of Dioscorea zingiberensis sheds light on the biosynthesis, origin and evolution of the medicinally important diosgenin saponins.</title>
        <authorList>
            <person name="Li Y."/>
            <person name="Tan C."/>
            <person name="Li Z."/>
            <person name="Guo J."/>
            <person name="Li S."/>
            <person name="Chen X."/>
            <person name="Wang C."/>
            <person name="Dai X."/>
            <person name="Yang H."/>
            <person name="Song W."/>
            <person name="Hou L."/>
            <person name="Xu J."/>
            <person name="Tong Z."/>
            <person name="Xu A."/>
            <person name="Yuan X."/>
            <person name="Wang W."/>
            <person name="Yang Q."/>
            <person name="Chen L."/>
            <person name="Sun Z."/>
            <person name="Wang K."/>
            <person name="Pan B."/>
            <person name="Chen J."/>
            <person name="Bao Y."/>
            <person name="Liu F."/>
            <person name="Qi X."/>
            <person name="Gang D.R."/>
            <person name="Wen J."/>
            <person name="Li J."/>
        </authorList>
    </citation>
    <scope>NUCLEOTIDE SEQUENCE</scope>
    <source>
        <strain evidence="3">Dzin_1.0</strain>
    </source>
</reference>
<keyword evidence="1" id="KW-0812">Transmembrane</keyword>
<dbReference type="Proteomes" id="UP001085076">
    <property type="component" value="Miscellaneous, Linkage group lg07"/>
</dbReference>
<evidence type="ECO:0000256" key="1">
    <source>
        <dbReference type="SAM" id="Phobius"/>
    </source>
</evidence>
<reference evidence="3" key="1">
    <citation type="submission" date="2021-03" db="EMBL/GenBank/DDBJ databases">
        <authorList>
            <person name="Li Z."/>
            <person name="Yang C."/>
        </authorList>
    </citation>
    <scope>NUCLEOTIDE SEQUENCE</scope>
    <source>
        <strain evidence="3">Dzin_1.0</strain>
        <tissue evidence="3">Leaf</tissue>
    </source>
</reference>
<feature type="signal peptide" evidence="2">
    <location>
        <begin position="1"/>
        <end position="18"/>
    </location>
</feature>
<keyword evidence="1" id="KW-1133">Transmembrane helix</keyword>